<feature type="chain" id="PRO_5015410894" description="Invasion associated locus B family protein" evidence="2">
    <location>
        <begin position="28"/>
        <end position="259"/>
    </location>
</feature>
<keyword evidence="4" id="KW-1185">Reference proteome</keyword>
<protein>
    <recommendedName>
        <fullName evidence="5">Invasion associated locus B family protein</fullName>
    </recommendedName>
</protein>
<reference evidence="3 4" key="1">
    <citation type="submission" date="2018-02" db="EMBL/GenBank/DDBJ databases">
        <title>Whole genome sequencing of endophytic bacterium.</title>
        <authorList>
            <person name="Eedara R."/>
            <person name="Podile A.R."/>
        </authorList>
    </citation>
    <scope>NUCLEOTIDE SEQUENCE [LARGE SCALE GENOMIC DNA]</scope>
    <source>
        <strain evidence="3 4">RP1T</strain>
    </source>
</reference>
<evidence type="ECO:0000256" key="1">
    <source>
        <dbReference type="SAM" id="MobiDB-lite"/>
    </source>
</evidence>
<feature type="region of interest" description="Disordered" evidence="1">
    <location>
        <begin position="28"/>
        <end position="73"/>
    </location>
</feature>
<feature type="compositionally biased region" description="Low complexity" evidence="1">
    <location>
        <begin position="48"/>
        <end position="68"/>
    </location>
</feature>
<accession>A0A2S9Q5F5</accession>
<feature type="compositionally biased region" description="Pro residues" evidence="1">
    <location>
        <begin position="221"/>
        <end position="233"/>
    </location>
</feature>
<organism evidence="3 4">
    <name type="scientific">Labrys okinawensis</name>
    <dbReference type="NCBI Taxonomy" id="346911"/>
    <lineage>
        <taxon>Bacteria</taxon>
        <taxon>Pseudomonadati</taxon>
        <taxon>Pseudomonadota</taxon>
        <taxon>Alphaproteobacteria</taxon>
        <taxon>Hyphomicrobiales</taxon>
        <taxon>Xanthobacteraceae</taxon>
        <taxon>Labrys</taxon>
    </lineage>
</organism>
<evidence type="ECO:0000256" key="2">
    <source>
        <dbReference type="SAM" id="SignalP"/>
    </source>
</evidence>
<comment type="caution">
    <text evidence="3">The sequence shown here is derived from an EMBL/GenBank/DDBJ whole genome shotgun (WGS) entry which is preliminary data.</text>
</comment>
<dbReference type="RefSeq" id="WP_105864926.1">
    <property type="nucleotide sequence ID" value="NZ_PUEJ01000012.1"/>
</dbReference>
<evidence type="ECO:0008006" key="5">
    <source>
        <dbReference type="Google" id="ProtNLM"/>
    </source>
</evidence>
<gene>
    <name evidence="3" type="ORF">C5L14_25690</name>
</gene>
<evidence type="ECO:0000313" key="4">
    <source>
        <dbReference type="Proteomes" id="UP000237682"/>
    </source>
</evidence>
<dbReference type="AlphaFoldDB" id="A0A2S9Q5F5"/>
<feature type="region of interest" description="Disordered" evidence="1">
    <location>
        <begin position="221"/>
        <end position="259"/>
    </location>
</feature>
<keyword evidence="2" id="KW-0732">Signal</keyword>
<feature type="signal peptide" evidence="2">
    <location>
        <begin position="1"/>
        <end position="27"/>
    </location>
</feature>
<evidence type="ECO:0000313" key="3">
    <source>
        <dbReference type="EMBL" id="PRH84598.1"/>
    </source>
</evidence>
<name>A0A2S9Q5F5_9HYPH</name>
<sequence>MRARVGYLLLALAAGGFGTIAPTPVLAQDQPTPNAAGKGKPAGKKPAKPASGKPAQAKPPVASSAPVVLPEPPLPTQQARKLELARQCTDLVDQMSRGALNSKYDVQSGWNRQDPKQHVFQSVAVIDRPEVTPANGLAAIIATPTPSGSCDGVTVQVFPLASDCATAQNYMRSTGASPIPILNTQIMIDRNGKRIFLLPGVNKTCIAVSVDSSFGPLPVAQTPPSPAPGPIPVPGTIVPHATPATPPSSEILPTAPAPK</sequence>
<proteinExistence type="predicted"/>
<dbReference type="Proteomes" id="UP000237682">
    <property type="component" value="Unassembled WGS sequence"/>
</dbReference>
<dbReference type="OrthoDB" id="7573289at2"/>
<dbReference type="EMBL" id="PUEJ01000012">
    <property type="protein sequence ID" value="PRH84598.1"/>
    <property type="molecule type" value="Genomic_DNA"/>
</dbReference>